<name>A0A401HQW9_9EURY</name>
<accession>A0A401HQW9</accession>
<organism evidence="1 2">
    <name type="scientific">Methanofervidicoccus abyssi</name>
    <dbReference type="NCBI Taxonomy" id="2082189"/>
    <lineage>
        <taxon>Archaea</taxon>
        <taxon>Methanobacteriati</taxon>
        <taxon>Methanobacteriota</taxon>
        <taxon>Methanomada group</taxon>
        <taxon>Methanococci</taxon>
        <taxon>Methanococcales</taxon>
        <taxon>Methanofervidicoccus</taxon>
    </lineage>
</organism>
<reference evidence="1 2" key="1">
    <citation type="journal article" date="2019" name="Int. J. Syst. Evol. Microbiol.">
        <title>Methanofervidicoccus abyssi gen. nov., sp. nov., a hydrogenotrophic methanogen, isolated from a hydrothermal vent chimney in the Mid-Cayman Spreading Center, the Caribbean Sea.</title>
        <authorList>
            <person name="Sakai S."/>
            <person name="Takaki Y."/>
            <person name="Miyazaki M."/>
            <person name="Ogawara M."/>
            <person name="Yanagawa K."/>
            <person name="Miyazaki J."/>
            <person name="Takai K."/>
        </authorList>
    </citation>
    <scope>NUCLEOTIDE SEQUENCE [LARGE SCALE GENOMIC DNA]</scope>
    <source>
        <strain evidence="1 2">HHB</strain>
    </source>
</reference>
<comment type="caution">
    <text evidence="1">The sequence shown here is derived from an EMBL/GenBank/DDBJ whole genome shotgun (WGS) entry which is preliminary data.</text>
</comment>
<dbReference type="AlphaFoldDB" id="A0A401HQW9"/>
<proteinExistence type="predicted"/>
<protein>
    <submittedName>
        <fullName evidence="1">Uncharacterized protein</fullName>
    </submittedName>
</protein>
<sequence>MVDTMDTKIVFMLFSLLALATVQIYGEDLKIVDVWTSNVLVGTSTHTTEYYINPKITPTIFVKVYGGSYQHDVILEVKSDEGESWKSSLVPILPHKEEVIPAELKFKEFGIHTIYVSLLDKDGKVLTSKKATIAVPDPIDVVNISCEDSFINESKPDIEICNSPWFIVTLKNNRYSQSDYNVKVWIAVVSQNFNKDASKYPNDKGVLYYGKNDSKVIYLAKGSEREIKFKIPPITAKEDIIKIQVHINVSGIHDYSDGPAYTLIYTTDGYKIKYSRIIQHKKFYYPISLQDFQIVTTLNKDVVGILKNYYRTSKIEDVELEELIKSRNYGDTKVLPRIYLKDDPYLVITKLTLVNRFNDKSSVVVTLESDTDRITKEVELNKFEVKEIYLPVSIKYPKNRLNISLQCGTYKYEISENLKIKPIAVSPVYIDSIEIDKGNGVYRPIGNNYYVDLFINNNCTLKITLKNCYNKTLSGNLTVDALDFNKEIMKCPSRLSFRINPGGKTTLYLPISFNTAVKGDIKFTVKVDGALTSYSKIFHFNVNNIKADIEYISPYSVKVTLLKNGSQYSNIPVPGYENKFKITFRNPMDEDIRVFTWIEVKGENNEFKESSDKKIICIPSKGEKSVYFKLKFNEGFKGYLQVYISPVNYSNPILVASKYITVFSPLSIEKLQYNNSKIYGEIKYSYTCTKPIYYRYWYVLEKDNEKVFESTKYSKVIYPGEVNKIEFRLQGLKDSEYTLRFFVEIPDFVKINYTDYPILLERSIKLNNTIENTSLLNTTNNNSSNTIENTSLLNTTNNNSSNTIENTSLLNTTNNNSSNTIENTSLLNTTNNNSSINLSVVYNESEVTKSMSSTTKESETSNGIIGTIFASIMEIVGRIFHFFGF</sequence>
<dbReference type="Proteomes" id="UP000290527">
    <property type="component" value="Unassembled WGS sequence"/>
</dbReference>
<keyword evidence="2" id="KW-1185">Reference proteome</keyword>
<dbReference type="EMBL" id="BFAX01000004">
    <property type="protein sequence ID" value="GBF36656.1"/>
    <property type="molecule type" value="Genomic_DNA"/>
</dbReference>
<gene>
    <name evidence="1" type="ORF">MHHB_P0886</name>
</gene>
<evidence type="ECO:0000313" key="2">
    <source>
        <dbReference type="Proteomes" id="UP000290527"/>
    </source>
</evidence>
<evidence type="ECO:0000313" key="1">
    <source>
        <dbReference type="EMBL" id="GBF36656.1"/>
    </source>
</evidence>